<dbReference type="EMBL" id="JACHGY010000001">
    <property type="protein sequence ID" value="MBB6429109.1"/>
    <property type="molecule type" value="Genomic_DNA"/>
</dbReference>
<organism evidence="2 3">
    <name type="scientific">Algisphaera agarilytica</name>
    <dbReference type="NCBI Taxonomy" id="1385975"/>
    <lineage>
        <taxon>Bacteria</taxon>
        <taxon>Pseudomonadati</taxon>
        <taxon>Planctomycetota</taxon>
        <taxon>Phycisphaerae</taxon>
        <taxon>Phycisphaerales</taxon>
        <taxon>Phycisphaeraceae</taxon>
        <taxon>Algisphaera</taxon>
    </lineage>
</organism>
<sequence length="335" mass="34613">MSGTIPVVDGIASISGYDDGGVRTPYTYFHNDGPAGNPYTFTNPSQTGRPTLRVEDDGVLQMQSKTLRADAMVVGDDGLVVATGGLMAIDESLTVESGGTMQTIGGGFSAGTMVVETGGRWTGIGGSLGGGDSYDVGSGLVNSGQIDLSGVTIQGDVSNNQDAVINLFGDVVFNGLVSGPGGFFGSGTAIFNGGYAPGASPAVVEHENNVVFSDTNTLEIELAGLALGEFDRLEILQDLEIDGLLDIKLIDGFTLDLNQEFVILDVMGTTTGQFLGLGEGDLVDTFDGTDLFISYVAGDGNDVSLFAVPEPTSLVLLGLGGFMFGRRRPSFQACR</sequence>
<dbReference type="NCBIfam" id="TIGR02595">
    <property type="entry name" value="PEP_CTERM"/>
    <property type="match status" value="1"/>
</dbReference>
<evidence type="ECO:0000313" key="3">
    <source>
        <dbReference type="Proteomes" id="UP000541810"/>
    </source>
</evidence>
<dbReference type="Pfam" id="PF07589">
    <property type="entry name" value="PEP-CTERM"/>
    <property type="match status" value="1"/>
</dbReference>
<accession>A0A7X0H4K4</accession>
<proteinExistence type="predicted"/>
<evidence type="ECO:0000313" key="2">
    <source>
        <dbReference type="EMBL" id="MBB6429109.1"/>
    </source>
</evidence>
<dbReference type="AlphaFoldDB" id="A0A7X0H4K4"/>
<evidence type="ECO:0000259" key="1">
    <source>
        <dbReference type="Pfam" id="PF07589"/>
    </source>
</evidence>
<comment type="caution">
    <text evidence="2">The sequence shown here is derived from an EMBL/GenBank/DDBJ whole genome shotgun (WGS) entry which is preliminary data.</text>
</comment>
<gene>
    <name evidence="2" type="ORF">HNQ40_000915</name>
</gene>
<feature type="domain" description="Ice-binding protein C-terminal" evidence="1">
    <location>
        <begin position="307"/>
        <end position="328"/>
    </location>
</feature>
<dbReference type="InterPro" id="IPR013424">
    <property type="entry name" value="Ice-binding_C"/>
</dbReference>
<name>A0A7X0H4K4_9BACT</name>
<keyword evidence="3" id="KW-1185">Reference proteome</keyword>
<protein>
    <recommendedName>
        <fullName evidence="1">Ice-binding protein C-terminal domain-containing protein</fullName>
    </recommendedName>
</protein>
<dbReference type="RefSeq" id="WP_184676707.1">
    <property type="nucleotide sequence ID" value="NZ_JACHGY010000001.1"/>
</dbReference>
<reference evidence="2 3" key="1">
    <citation type="submission" date="2020-08" db="EMBL/GenBank/DDBJ databases">
        <title>Genomic Encyclopedia of Type Strains, Phase IV (KMG-IV): sequencing the most valuable type-strain genomes for metagenomic binning, comparative biology and taxonomic classification.</title>
        <authorList>
            <person name="Goeker M."/>
        </authorList>
    </citation>
    <scope>NUCLEOTIDE SEQUENCE [LARGE SCALE GENOMIC DNA]</scope>
    <source>
        <strain evidence="2 3">DSM 103725</strain>
    </source>
</reference>
<dbReference type="Proteomes" id="UP000541810">
    <property type="component" value="Unassembled WGS sequence"/>
</dbReference>